<dbReference type="AlphaFoldDB" id="A0ABD0WBX9"/>
<feature type="region of interest" description="Disordered" evidence="1">
    <location>
        <begin position="31"/>
        <end position="92"/>
    </location>
</feature>
<feature type="compositionally biased region" description="Basic and acidic residues" evidence="1">
    <location>
        <begin position="39"/>
        <end position="60"/>
    </location>
</feature>
<feature type="compositionally biased region" description="Basic and acidic residues" evidence="1">
    <location>
        <begin position="76"/>
        <end position="92"/>
    </location>
</feature>
<evidence type="ECO:0000313" key="3">
    <source>
        <dbReference type="Proteomes" id="UP001557470"/>
    </source>
</evidence>
<evidence type="ECO:0000256" key="1">
    <source>
        <dbReference type="SAM" id="MobiDB-lite"/>
    </source>
</evidence>
<proteinExistence type="predicted"/>
<protein>
    <submittedName>
        <fullName evidence="2">Uncharacterized protein</fullName>
    </submittedName>
</protein>
<reference evidence="2 3" key="1">
    <citation type="submission" date="2024-06" db="EMBL/GenBank/DDBJ databases">
        <authorList>
            <person name="Pan Q."/>
            <person name="Wen M."/>
            <person name="Jouanno E."/>
            <person name="Zahm M."/>
            <person name="Klopp C."/>
            <person name="Cabau C."/>
            <person name="Louis A."/>
            <person name="Berthelot C."/>
            <person name="Parey E."/>
            <person name="Roest Crollius H."/>
            <person name="Montfort J."/>
            <person name="Robinson-Rechavi M."/>
            <person name="Bouchez O."/>
            <person name="Lampietro C."/>
            <person name="Lopez Roques C."/>
            <person name="Donnadieu C."/>
            <person name="Postlethwait J."/>
            <person name="Bobe J."/>
            <person name="Verreycken H."/>
            <person name="Guiguen Y."/>
        </authorList>
    </citation>
    <scope>NUCLEOTIDE SEQUENCE [LARGE SCALE GENOMIC DNA]</scope>
    <source>
        <strain evidence="2">Up_M1</strain>
        <tissue evidence="2">Testis</tissue>
    </source>
</reference>
<dbReference type="Proteomes" id="UP001557470">
    <property type="component" value="Unassembled WGS sequence"/>
</dbReference>
<accession>A0ABD0WBX9</accession>
<sequence length="92" mass="10442">MTAALRLGEAASPPWVEGEVGACPWRQCVRPSRWSSRPSHGELHPEEEAALHHQTQEAHEHGRHQASPRPALPHTQEPHPEGLHQYRRMETL</sequence>
<organism evidence="2 3">
    <name type="scientific">Umbra pygmaea</name>
    <name type="common">Eastern mudminnow</name>
    <dbReference type="NCBI Taxonomy" id="75934"/>
    <lineage>
        <taxon>Eukaryota</taxon>
        <taxon>Metazoa</taxon>
        <taxon>Chordata</taxon>
        <taxon>Craniata</taxon>
        <taxon>Vertebrata</taxon>
        <taxon>Euteleostomi</taxon>
        <taxon>Actinopterygii</taxon>
        <taxon>Neopterygii</taxon>
        <taxon>Teleostei</taxon>
        <taxon>Protacanthopterygii</taxon>
        <taxon>Esociformes</taxon>
        <taxon>Umbridae</taxon>
        <taxon>Umbra</taxon>
    </lineage>
</organism>
<dbReference type="EMBL" id="JAGEUA010000008">
    <property type="protein sequence ID" value="KAL0967205.1"/>
    <property type="molecule type" value="Genomic_DNA"/>
</dbReference>
<comment type="caution">
    <text evidence="2">The sequence shown here is derived from an EMBL/GenBank/DDBJ whole genome shotgun (WGS) entry which is preliminary data.</text>
</comment>
<gene>
    <name evidence="2" type="ORF">UPYG_G00249150</name>
</gene>
<evidence type="ECO:0000313" key="2">
    <source>
        <dbReference type="EMBL" id="KAL0967205.1"/>
    </source>
</evidence>
<name>A0ABD0WBX9_UMBPY</name>
<keyword evidence="3" id="KW-1185">Reference proteome</keyword>